<feature type="transmembrane region" description="Helical" evidence="2">
    <location>
        <begin position="170"/>
        <end position="187"/>
    </location>
</feature>
<feature type="transmembrane region" description="Helical" evidence="2">
    <location>
        <begin position="120"/>
        <end position="139"/>
    </location>
</feature>
<dbReference type="PANTHER" id="PTHR30487:SF0">
    <property type="entry name" value="PREPILIN LEADER PEPTIDASE_N-METHYLTRANSFERASE-RELATED"/>
    <property type="match status" value="1"/>
</dbReference>
<dbReference type="Proteomes" id="UP000399805">
    <property type="component" value="Unassembled WGS sequence"/>
</dbReference>
<dbReference type="GO" id="GO:0006465">
    <property type="term" value="P:signal peptide processing"/>
    <property type="evidence" value="ECO:0007669"/>
    <property type="project" value="TreeGrafter"/>
</dbReference>
<keyword evidence="5" id="KW-1185">Reference proteome</keyword>
<dbReference type="InterPro" id="IPR050882">
    <property type="entry name" value="Prepilin_peptidase/N-MTase"/>
</dbReference>
<dbReference type="AlphaFoldDB" id="A0A6I8M509"/>
<proteinExistence type="inferred from homology"/>
<dbReference type="RefSeq" id="WP_155547676.1">
    <property type="nucleotide sequence ID" value="NZ_CABVGP010000003.1"/>
</dbReference>
<sequence length="216" mass="21644">MQLSAFGLWWVIGAAVLGLGLGAAASGATRRLLRDTREIAGSWWLGAVITAVLLALLAWRVGDHGEFAVYGFAAVLGLPLAVVDWCEHRLPRRLAVPQLAGVVAGFGVVCLAHRDLGPGVRAVGALLAAGGLVLVLAVLTRGGVGAGDIVVAAVVGAVTGWTGWPQVAGALVVASGLALLLLVVPGAHRGATRASSTVPFGPCLFGGALVMILTGG</sequence>
<dbReference type="EMBL" id="CABVGP010000003">
    <property type="protein sequence ID" value="VVJ22723.1"/>
    <property type="molecule type" value="Genomic_DNA"/>
</dbReference>
<protein>
    <submittedName>
        <fullName evidence="4">Type IV peptidase</fullName>
    </submittedName>
</protein>
<evidence type="ECO:0000256" key="1">
    <source>
        <dbReference type="ARBA" id="ARBA00005801"/>
    </source>
</evidence>
<feature type="transmembrane region" description="Helical" evidence="2">
    <location>
        <begin position="67"/>
        <end position="87"/>
    </location>
</feature>
<keyword evidence="2" id="KW-0812">Transmembrane</keyword>
<accession>A0A6I8M509</accession>
<keyword evidence="2" id="KW-1133">Transmembrane helix</keyword>
<dbReference type="GO" id="GO:0005886">
    <property type="term" value="C:plasma membrane"/>
    <property type="evidence" value="ECO:0007669"/>
    <property type="project" value="TreeGrafter"/>
</dbReference>
<dbReference type="GO" id="GO:0004190">
    <property type="term" value="F:aspartic-type endopeptidase activity"/>
    <property type="evidence" value="ECO:0007669"/>
    <property type="project" value="InterPro"/>
</dbReference>
<dbReference type="InterPro" id="IPR000045">
    <property type="entry name" value="Prepilin_IV_endopep_pep"/>
</dbReference>
<feature type="domain" description="Prepilin type IV endopeptidase peptidase" evidence="3">
    <location>
        <begin position="75"/>
        <end position="180"/>
    </location>
</feature>
<evidence type="ECO:0000256" key="2">
    <source>
        <dbReference type="SAM" id="Phobius"/>
    </source>
</evidence>
<dbReference type="PANTHER" id="PTHR30487">
    <property type="entry name" value="TYPE 4 PREPILIN-LIKE PROTEINS LEADER PEPTIDE-PROCESSING ENZYME"/>
    <property type="match status" value="1"/>
</dbReference>
<keyword evidence="2" id="KW-0472">Membrane</keyword>
<feature type="transmembrane region" description="Helical" evidence="2">
    <location>
        <begin position="194"/>
        <end position="213"/>
    </location>
</feature>
<comment type="similarity">
    <text evidence="1">Belongs to the peptidase A24 family.</text>
</comment>
<name>A0A6I8M509_9PSEU</name>
<evidence type="ECO:0000259" key="3">
    <source>
        <dbReference type="Pfam" id="PF01478"/>
    </source>
</evidence>
<evidence type="ECO:0000313" key="5">
    <source>
        <dbReference type="Proteomes" id="UP000399805"/>
    </source>
</evidence>
<organism evidence="4 5">
    <name type="scientific">Amycolatopsis camponoti</name>
    <dbReference type="NCBI Taxonomy" id="2606593"/>
    <lineage>
        <taxon>Bacteria</taxon>
        <taxon>Bacillati</taxon>
        <taxon>Actinomycetota</taxon>
        <taxon>Actinomycetes</taxon>
        <taxon>Pseudonocardiales</taxon>
        <taxon>Pseudonocardiaceae</taxon>
        <taxon>Amycolatopsis</taxon>
    </lineage>
</organism>
<feature type="transmembrane region" description="Helical" evidence="2">
    <location>
        <begin position="40"/>
        <end position="61"/>
    </location>
</feature>
<dbReference type="Gene3D" id="1.20.120.1220">
    <property type="match status" value="1"/>
</dbReference>
<dbReference type="Pfam" id="PF01478">
    <property type="entry name" value="Peptidase_A24"/>
    <property type="match status" value="1"/>
</dbReference>
<reference evidence="4 5" key="1">
    <citation type="submission" date="2019-09" db="EMBL/GenBank/DDBJ databases">
        <authorList>
            <person name="Leyn A S."/>
        </authorList>
    </citation>
    <scope>NUCLEOTIDE SEQUENCE [LARGE SCALE GENOMIC DNA]</scope>
    <source>
        <strain evidence="4">AA231_1</strain>
    </source>
</reference>
<feature type="transmembrane region" description="Helical" evidence="2">
    <location>
        <begin position="6"/>
        <end position="28"/>
    </location>
</feature>
<evidence type="ECO:0000313" key="4">
    <source>
        <dbReference type="EMBL" id="VVJ22723.1"/>
    </source>
</evidence>
<gene>
    <name evidence="4" type="ORF">AA23TX_07640</name>
</gene>